<dbReference type="GO" id="GO:0003729">
    <property type="term" value="F:mRNA binding"/>
    <property type="evidence" value="ECO:0007669"/>
    <property type="project" value="InterPro"/>
</dbReference>
<dbReference type="SMART" id="SM00028">
    <property type="entry name" value="TPR"/>
    <property type="match status" value="6"/>
</dbReference>
<dbReference type="KEGG" id="dia:Dtpsy_0827"/>
<dbReference type="GO" id="GO:0006397">
    <property type="term" value="P:mRNA processing"/>
    <property type="evidence" value="ECO:0007669"/>
    <property type="project" value="InterPro"/>
</dbReference>
<dbReference type="PANTHER" id="PTHR44917">
    <property type="entry name" value="PROTEIN HIGH CHLOROPHYLL FLUORESCENT 107"/>
    <property type="match status" value="1"/>
</dbReference>
<reference evidence="3 4" key="1">
    <citation type="journal article" date="2010" name="J. Bacteriol.">
        <title>Completed genome sequence of the anaerobic iron-oxidizing bacterium Acidovorax ebreus strain TPSY.</title>
        <authorList>
            <person name="Byrne-Bailey K.G."/>
            <person name="Weber K.A."/>
            <person name="Chair A.H."/>
            <person name="Bose S."/>
            <person name="Knox T."/>
            <person name="Spanbauer T.L."/>
            <person name="Chertkov O."/>
            <person name="Coates J.D."/>
        </authorList>
    </citation>
    <scope>NUCLEOTIDE SEQUENCE [LARGE SCALE GENOMIC DNA]</scope>
    <source>
        <strain evidence="3 4">TPSY</strain>
    </source>
</reference>
<dbReference type="InterPro" id="IPR044624">
    <property type="entry name" value="Mbb1-like"/>
</dbReference>
<dbReference type="InterPro" id="IPR019734">
    <property type="entry name" value="TPR_rpt"/>
</dbReference>
<keyword evidence="4" id="KW-1185">Reference proteome</keyword>
<dbReference type="PROSITE" id="PS50005">
    <property type="entry name" value="TPR"/>
    <property type="match status" value="1"/>
</dbReference>
<dbReference type="InterPro" id="IPR011990">
    <property type="entry name" value="TPR-like_helical_dom_sf"/>
</dbReference>
<organism evidence="3 4">
    <name type="scientific">Acidovorax ebreus (strain TPSY)</name>
    <name type="common">Diaphorobacter sp. (strain TPSY)</name>
    <dbReference type="NCBI Taxonomy" id="535289"/>
    <lineage>
        <taxon>Bacteria</taxon>
        <taxon>Pseudomonadati</taxon>
        <taxon>Pseudomonadota</taxon>
        <taxon>Betaproteobacteria</taxon>
        <taxon>Burkholderiales</taxon>
        <taxon>Comamonadaceae</taxon>
        <taxon>Diaphorobacter</taxon>
    </lineage>
</organism>
<sequence length="574" mass="62792">MLPAMAQTPAQSTVPAPPAELEDTDAAASDDAAALNAELFYELLLGEMTTSRGDPGTGYALMLDAARRSGDPQLYRRATEIALQSRSGEYALMAARAWKEALPQSRDANRYMLRILVALNRIGDSAEPLKQELSTAPTRDKISTIRALPQLYGRASDKALAAQVVRQALQAELNHPAIGPIAWTTVGRMDLAASDKAGALEAASQAHAQDPADDGAAMLALELLAEGVTQAEPLLAGYLAGKPLPEVRMAYARLLLESQRLADAQFQLDAVNREQADMPEAWLLQASLHLQGGRLEQAEEALRRFTGLLEDLPATPQRKRALTQAYLMHAQVAEKRGDYAGAEGWLSRIEDAAELLTAQSRRAALLVRQGKLEEARALIRAVPASTPDQERLKLQAEAQLLREAKQYAQAYTVLGKAVALAPADNDLAYDQAMLAEKAGRLDDMERLLRAIIARQPDYHHALNALGFSLAERGVRLEEAKALIVKALEFAPNDPFITDSLGWVEFRLGNRQEALTILKRAYETQPDAEIAAHIGEVLWSLGEHDRARDIWREGLRINKDNDTLKGTLDRLGVRL</sequence>
<dbReference type="GO" id="GO:0006417">
    <property type="term" value="P:regulation of translation"/>
    <property type="evidence" value="ECO:0007669"/>
    <property type="project" value="TreeGrafter"/>
</dbReference>
<evidence type="ECO:0000256" key="2">
    <source>
        <dbReference type="SAM" id="MobiDB-lite"/>
    </source>
</evidence>
<dbReference type="GO" id="GO:0003727">
    <property type="term" value="F:single-stranded RNA binding"/>
    <property type="evidence" value="ECO:0007669"/>
    <property type="project" value="TreeGrafter"/>
</dbReference>
<proteinExistence type="predicted"/>
<dbReference type="PANTHER" id="PTHR44917:SF1">
    <property type="entry name" value="PROTEIN HIGH CHLOROPHYLL FLUORESCENT 107"/>
    <property type="match status" value="1"/>
</dbReference>
<dbReference type="Proteomes" id="UP000000450">
    <property type="component" value="Chromosome"/>
</dbReference>
<protein>
    <submittedName>
        <fullName evidence="3">TPR repeat-containing protein</fullName>
    </submittedName>
</protein>
<feature type="repeat" description="TPR" evidence="1">
    <location>
        <begin position="527"/>
        <end position="560"/>
    </location>
</feature>
<accession>A0A9J9U9W0</accession>
<evidence type="ECO:0000313" key="4">
    <source>
        <dbReference type="Proteomes" id="UP000000450"/>
    </source>
</evidence>
<feature type="region of interest" description="Disordered" evidence="2">
    <location>
        <begin position="1"/>
        <end position="28"/>
    </location>
</feature>
<evidence type="ECO:0000313" key="3">
    <source>
        <dbReference type="EMBL" id="ACM32305.1"/>
    </source>
</evidence>
<dbReference type="EMBL" id="CP001392">
    <property type="protein sequence ID" value="ACM32305.1"/>
    <property type="molecule type" value="Genomic_DNA"/>
</dbReference>
<evidence type="ECO:0000256" key="1">
    <source>
        <dbReference type="PROSITE-ProRule" id="PRU00339"/>
    </source>
</evidence>
<dbReference type="AlphaFoldDB" id="A0A9J9U9W0"/>
<dbReference type="Pfam" id="PF13432">
    <property type="entry name" value="TPR_16"/>
    <property type="match status" value="3"/>
</dbReference>
<keyword evidence="1" id="KW-0802">TPR repeat</keyword>
<dbReference type="SUPFAM" id="SSF48452">
    <property type="entry name" value="TPR-like"/>
    <property type="match status" value="2"/>
</dbReference>
<dbReference type="Gene3D" id="1.25.40.10">
    <property type="entry name" value="Tetratricopeptide repeat domain"/>
    <property type="match status" value="2"/>
</dbReference>
<name>A0A9J9U9W0_ACIET</name>
<gene>
    <name evidence="3" type="ordered locus">Dtpsy_0827</name>
</gene>